<gene>
    <name evidence="2" type="ORF">FOA43_000155</name>
</gene>
<dbReference type="RefSeq" id="XP_038776418.1">
    <property type="nucleotide sequence ID" value="XM_038920490.1"/>
</dbReference>
<evidence type="ECO:0000313" key="3">
    <source>
        <dbReference type="Proteomes" id="UP000662931"/>
    </source>
</evidence>
<dbReference type="Proteomes" id="UP000662931">
    <property type="component" value="Chromosome 1"/>
</dbReference>
<proteinExistence type="predicted"/>
<feature type="coiled-coil region" evidence="1">
    <location>
        <begin position="125"/>
        <end position="152"/>
    </location>
</feature>
<reference evidence="2" key="1">
    <citation type="submission" date="2020-10" db="EMBL/GenBank/DDBJ databases">
        <authorList>
            <person name="Roach M.J.R."/>
        </authorList>
    </citation>
    <scope>NUCLEOTIDE SEQUENCE</scope>
    <source>
        <strain evidence="2">CBS 1945</strain>
    </source>
</reference>
<accession>A0A875RWL5</accession>
<name>A0A875RWL5_EENNA</name>
<keyword evidence="3" id="KW-1185">Reference proteome</keyword>
<dbReference type="EMBL" id="CP064812">
    <property type="protein sequence ID" value="QPG72853.1"/>
    <property type="molecule type" value="Genomic_DNA"/>
</dbReference>
<dbReference type="KEGG" id="bnn:FOA43_000155"/>
<evidence type="ECO:0000313" key="2">
    <source>
        <dbReference type="EMBL" id="QPG72853.1"/>
    </source>
</evidence>
<keyword evidence="1" id="KW-0175">Coiled coil</keyword>
<sequence length="193" mass="22512">MSDFTLDYIPLLDDDDIDDDSVTMAVKKEIEREMAKIANTKQLHIKVVEQFPDGNIVLPYDIPITSKGMGIPSLAQKYTSFNGGSMMTKEDKLKLLASYSMLRSRSLDILQHNSNLVGNQWIMKLDQLERLNKQADSELNLKRRRIDELLEIRKRRCLEFKPINEFMRNRWNEKIDELIVVGVQLAERQLQKD</sequence>
<dbReference type="AlphaFoldDB" id="A0A875RWL5"/>
<protein>
    <submittedName>
        <fullName evidence="2">Uncharacterized protein</fullName>
    </submittedName>
</protein>
<organism evidence="2 3">
    <name type="scientific">Eeniella nana</name>
    <name type="common">Yeast</name>
    <name type="synonym">Brettanomyces nanus</name>
    <dbReference type="NCBI Taxonomy" id="13502"/>
    <lineage>
        <taxon>Eukaryota</taxon>
        <taxon>Fungi</taxon>
        <taxon>Dikarya</taxon>
        <taxon>Ascomycota</taxon>
        <taxon>Saccharomycotina</taxon>
        <taxon>Pichiomycetes</taxon>
        <taxon>Pichiales</taxon>
        <taxon>Pichiaceae</taxon>
        <taxon>Brettanomyces</taxon>
    </lineage>
</organism>
<dbReference type="OrthoDB" id="205794at2759"/>
<evidence type="ECO:0000256" key="1">
    <source>
        <dbReference type="SAM" id="Coils"/>
    </source>
</evidence>
<dbReference type="GeneID" id="62193556"/>